<name>A0A8T0HAN3_CERPU</name>
<keyword evidence="3" id="KW-1185">Reference proteome</keyword>
<feature type="chain" id="PRO_5035883022" description="Secreted protein" evidence="1">
    <location>
        <begin position="18"/>
        <end position="67"/>
    </location>
</feature>
<evidence type="ECO:0000256" key="1">
    <source>
        <dbReference type="SAM" id="SignalP"/>
    </source>
</evidence>
<evidence type="ECO:0000313" key="3">
    <source>
        <dbReference type="Proteomes" id="UP000822688"/>
    </source>
</evidence>
<comment type="caution">
    <text evidence="2">The sequence shown here is derived from an EMBL/GenBank/DDBJ whole genome shotgun (WGS) entry which is preliminary data.</text>
</comment>
<dbReference type="AlphaFoldDB" id="A0A8T0HAN3"/>
<evidence type="ECO:0008006" key="4">
    <source>
        <dbReference type="Google" id="ProtNLM"/>
    </source>
</evidence>
<proteinExistence type="predicted"/>
<feature type="signal peptide" evidence="1">
    <location>
        <begin position="1"/>
        <end position="17"/>
    </location>
</feature>
<reference evidence="2" key="1">
    <citation type="submission" date="2020-06" db="EMBL/GenBank/DDBJ databases">
        <title>WGS assembly of Ceratodon purpureus strain R40.</title>
        <authorList>
            <person name="Carey S.B."/>
            <person name="Jenkins J."/>
            <person name="Shu S."/>
            <person name="Lovell J.T."/>
            <person name="Sreedasyam A."/>
            <person name="Maumus F."/>
            <person name="Tiley G.P."/>
            <person name="Fernandez-Pozo N."/>
            <person name="Barry K."/>
            <person name="Chen C."/>
            <person name="Wang M."/>
            <person name="Lipzen A."/>
            <person name="Daum C."/>
            <person name="Saski C.A."/>
            <person name="Payton A.C."/>
            <person name="Mcbreen J.C."/>
            <person name="Conrad R.E."/>
            <person name="Kollar L.M."/>
            <person name="Olsson S."/>
            <person name="Huttunen S."/>
            <person name="Landis J.B."/>
            <person name="Wickett N.J."/>
            <person name="Johnson M.G."/>
            <person name="Rensing S.A."/>
            <person name="Grimwood J."/>
            <person name="Schmutz J."/>
            <person name="Mcdaniel S.F."/>
        </authorList>
    </citation>
    <scope>NUCLEOTIDE SEQUENCE</scope>
    <source>
        <strain evidence="2">R40</strain>
    </source>
</reference>
<evidence type="ECO:0000313" key="2">
    <source>
        <dbReference type="EMBL" id="KAG0567414.1"/>
    </source>
</evidence>
<sequence length="67" mass="7532">MWVCTVVEFLLFVVGRAHPVPHVLVFEIVFGKQSVELTSAWTAVSCLEGVTLFKTYFPVCRLSKPFA</sequence>
<keyword evidence="1" id="KW-0732">Signal</keyword>
<dbReference type="EMBL" id="CM026428">
    <property type="protein sequence ID" value="KAG0567414.1"/>
    <property type="molecule type" value="Genomic_DNA"/>
</dbReference>
<organism evidence="2 3">
    <name type="scientific">Ceratodon purpureus</name>
    <name type="common">Fire moss</name>
    <name type="synonym">Dicranum purpureum</name>
    <dbReference type="NCBI Taxonomy" id="3225"/>
    <lineage>
        <taxon>Eukaryota</taxon>
        <taxon>Viridiplantae</taxon>
        <taxon>Streptophyta</taxon>
        <taxon>Embryophyta</taxon>
        <taxon>Bryophyta</taxon>
        <taxon>Bryophytina</taxon>
        <taxon>Bryopsida</taxon>
        <taxon>Dicranidae</taxon>
        <taxon>Pseudoditrichales</taxon>
        <taxon>Ditrichaceae</taxon>
        <taxon>Ceratodon</taxon>
    </lineage>
</organism>
<gene>
    <name evidence="2" type="ORF">KC19_7G133200</name>
</gene>
<protein>
    <recommendedName>
        <fullName evidence="4">Secreted protein</fullName>
    </recommendedName>
</protein>
<accession>A0A8T0HAN3</accession>
<dbReference type="Proteomes" id="UP000822688">
    <property type="component" value="Chromosome 7"/>
</dbReference>